<dbReference type="RefSeq" id="WP_157390043.1">
    <property type="nucleotide sequence ID" value="NZ_WRPP01000005.1"/>
</dbReference>
<dbReference type="GO" id="GO:0016491">
    <property type="term" value="F:oxidoreductase activity"/>
    <property type="evidence" value="ECO:0007669"/>
    <property type="project" value="InterPro"/>
</dbReference>
<evidence type="ECO:0000313" key="2">
    <source>
        <dbReference type="Proteomes" id="UP000466794"/>
    </source>
</evidence>
<dbReference type="NCBIfam" id="TIGR00026">
    <property type="entry name" value="hi_GC_TIGR00026"/>
    <property type="match status" value="1"/>
</dbReference>
<keyword evidence="2" id="KW-1185">Reference proteome</keyword>
<dbReference type="Proteomes" id="UP000466794">
    <property type="component" value="Unassembled WGS sequence"/>
</dbReference>
<dbReference type="EMBL" id="WRPP01000005">
    <property type="protein sequence ID" value="MVU80392.1"/>
    <property type="molecule type" value="Genomic_DNA"/>
</dbReference>
<dbReference type="SUPFAM" id="SSF50475">
    <property type="entry name" value="FMN-binding split barrel"/>
    <property type="match status" value="1"/>
</dbReference>
<dbReference type="Gene3D" id="2.30.110.10">
    <property type="entry name" value="Electron Transport, Fmn-binding Protein, Chain A"/>
    <property type="match status" value="1"/>
</dbReference>
<dbReference type="InterPro" id="IPR012349">
    <property type="entry name" value="Split_barrel_FMN-bd"/>
</dbReference>
<organism evidence="1 2">
    <name type="scientific">Nocardia terrae</name>
    <dbReference type="NCBI Taxonomy" id="2675851"/>
    <lineage>
        <taxon>Bacteria</taxon>
        <taxon>Bacillati</taxon>
        <taxon>Actinomycetota</taxon>
        <taxon>Actinomycetes</taxon>
        <taxon>Mycobacteriales</taxon>
        <taxon>Nocardiaceae</taxon>
        <taxon>Nocardia</taxon>
    </lineage>
</organism>
<proteinExistence type="predicted"/>
<accession>A0A7K1V1M5</accession>
<dbReference type="Pfam" id="PF04075">
    <property type="entry name" value="F420H2_quin_red"/>
    <property type="match status" value="1"/>
</dbReference>
<evidence type="ECO:0000313" key="1">
    <source>
        <dbReference type="EMBL" id="MVU80392.1"/>
    </source>
</evidence>
<comment type="caution">
    <text evidence="1">The sequence shown here is derived from an EMBL/GenBank/DDBJ whole genome shotgun (WGS) entry which is preliminary data.</text>
</comment>
<name>A0A7K1V1M5_9NOCA</name>
<dbReference type="AlphaFoldDB" id="A0A7K1V1M5"/>
<protein>
    <submittedName>
        <fullName evidence="1">Nitroreductase family deazaflavin-dependent oxidoreductase</fullName>
    </submittedName>
</protein>
<reference evidence="1 2" key="1">
    <citation type="submission" date="2019-12" db="EMBL/GenBank/DDBJ databases">
        <title>Nocardia sp. nov. ET3-3 isolated from soil.</title>
        <authorList>
            <person name="Kanchanasin P."/>
            <person name="Tanasupawat S."/>
            <person name="Yuki M."/>
            <person name="Kudo T."/>
        </authorList>
    </citation>
    <scope>NUCLEOTIDE SEQUENCE [LARGE SCALE GENOMIC DNA]</scope>
    <source>
        <strain evidence="1 2">ET3-3</strain>
    </source>
</reference>
<dbReference type="InterPro" id="IPR004378">
    <property type="entry name" value="F420H2_quin_Rdtase"/>
</dbReference>
<gene>
    <name evidence="1" type="ORF">GPX89_24475</name>
</gene>
<sequence length="159" mass="17563">MATHGLTARIGARALQTRSVVRAPITLYRAGLGFLFGTRMLMLEHTGRHSGQHRYVVLEVVDHPSADQYIVVSGFGTRAQWYRNITANPEVRISVGIRRAIPAIATPMSDDESALALDHYIERHPKAWVKLRGTIEAATGKPVDLLPMVRLSIVRSAAE</sequence>